<dbReference type="InterPro" id="IPR036514">
    <property type="entry name" value="SGNH_hydro_sf"/>
</dbReference>
<dbReference type="EMBL" id="GL381256">
    <property type="protein sequence ID" value="EGT36357.1"/>
    <property type="molecule type" value="Genomic_DNA"/>
</dbReference>
<evidence type="ECO:0000313" key="2">
    <source>
        <dbReference type="EMBL" id="EGT36357.1"/>
    </source>
</evidence>
<dbReference type="Proteomes" id="UP000008068">
    <property type="component" value="Unassembled WGS sequence"/>
</dbReference>
<reference evidence="3" key="1">
    <citation type="submission" date="2011-07" db="EMBL/GenBank/DDBJ databases">
        <authorList>
            <consortium name="Caenorhabditis brenneri Sequencing and Analysis Consortium"/>
            <person name="Wilson R.K."/>
        </authorList>
    </citation>
    <scope>NUCLEOTIDE SEQUENCE [LARGE SCALE GENOMIC DNA]</scope>
    <source>
        <strain evidence="3">PB2801</strain>
    </source>
</reference>
<dbReference type="InterPro" id="IPR001087">
    <property type="entry name" value="GDSL"/>
</dbReference>
<feature type="signal peptide" evidence="1">
    <location>
        <begin position="1"/>
        <end position="18"/>
    </location>
</feature>
<dbReference type="InParanoid" id="G0PM22"/>
<name>G0PM22_CAEBE</name>
<evidence type="ECO:0000256" key="1">
    <source>
        <dbReference type="SAM" id="SignalP"/>
    </source>
</evidence>
<organism evidence="3">
    <name type="scientific">Caenorhabditis brenneri</name>
    <name type="common">Nematode worm</name>
    <dbReference type="NCBI Taxonomy" id="135651"/>
    <lineage>
        <taxon>Eukaryota</taxon>
        <taxon>Metazoa</taxon>
        <taxon>Ecdysozoa</taxon>
        <taxon>Nematoda</taxon>
        <taxon>Chromadorea</taxon>
        <taxon>Rhabditida</taxon>
        <taxon>Rhabditina</taxon>
        <taxon>Rhabditomorpha</taxon>
        <taxon>Rhabditoidea</taxon>
        <taxon>Rhabditidae</taxon>
        <taxon>Peloderinae</taxon>
        <taxon>Caenorhabditis</taxon>
    </lineage>
</organism>
<dbReference type="Pfam" id="PF00657">
    <property type="entry name" value="Lipase_GDSL"/>
    <property type="match status" value="1"/>
</dbReference>
<feature type="chain" id="PRO_5003406611" description="SGNH hydrolase-type esterase domain-containing protein" evidence="1">
    <location>
        <begin position="19"/>
        <end position="286"/>
    </location>
</feature>
<sequence length="286" mass="32651">MSLLIVFIFSTFLATFETRILHRPRDFRCGRLIVFGDSLSDDGVEAEGESHGFLRNCNGKVWPEYVNAMLECDRVMLIEQITKIIFRFRIGNFYFDSFSGIQWQINQFLSNNKFLSDGRNYPLVILQTGGTIDFFGGDNNATEVVENIQQTIQNITQTMSSGTLVILSLLDVSNSPGVQAAEDSEILQERLGHLISETNRQLHHIVLDSDLGTRRLNPFLRVRLIDINTVALAAMQSLNTTEPFTHHSPDLIPQAIYKYAYHDLWNPSTIVHYHIAKEIVRNLQQF</sequence>
<keyword evidence="3" id="KW-1185">Reference proteome</keyword>
<dbReference type="AlphaFoldDB" id="G0PM22"/>
<evidence type="ECO:0000313" key="3">
    <source>
        <dbReference type="Proteomes" id="UP000008068"/>
    </source>
</evidence>
<gene>
    <name evidence="2" type="ORF">CAEBREN_29348</name>
</gene>
<dbReference type="OrthoDB" id="1600564at2759"/>
<accession>G0PM22</accession>
<dbReference type="HOGENOM" id="CLU_1002254_0_0_1"/>
<dbReference type="Gene3D" id="3.40.50.1110">
    <property type="entry name" value="SGNH hydrolase"/>
    <property type="match status" value="1"/>
</dbReference>
<protein>
    <recommendedName>
        <fullName evidence="4">SGNH hydrolase-type esterase domain-containing protein</fullName>
    </recommendedName>
</protein>
<dbReference type="GO" id="GO:0016788">
    <property type="term" value="F:hydrolase activity, acting on ester bonds"/>
    <property type="evidence" value="ECO:0007669"/>
    <property type="project" value="InterPro"/>
</dbReference>
<keyword evidence="1" id="KW-0732">Signal</keyword>
<dbReference type="eggNOG" id="ENOG502SQ0E">
    <property type="taxonomic scope" value="Eukaryota"/>
</dbReference>
<evidence type="ECO:0008006" key="4">
    <source>
        <dbReference type="Google" id="ProtNLM"/>
    </source>
</evidence>
<proteinExistence type="predicted"/>